<protein>
    <submittedName>
        <fullName evidence="1">C-c chemokine receptor type 6</fullName>
    </submittedName>
</protein>
<organism evidence="1 2">
    <name type="scientific">Limosa lapponica baueri</name>
    <dbReference type="NCBI Taxonomy" id="1758121"/>
    <lineage>
        <taxon>Eukaryota</taxon>
        <taxon>Metazoa</taxon>
        <taxon>Chordata</taxon>
        <taxon>Craniata</taxon>
        <taxon>Vertebrata</taxon>
        <taxon>Euteleostomi</taxon>
        <taxon>Archelosauria</taxon>
        <taxon>Archosauria</taxon>
        <taxon>Dinosauria</taxon>
        <taxon>Saurischia</taxon>
        <taxon>Theropoda</taxon>
        <taxon>Coelurosauria</taxon>
        <taxon>Aves</taxon>
        <taxon>Neognathae</taxon>
        <taxon>Neoaves</taxon>
        <taxon>Charadriiformes</taxon>
        <taxon>Scolopacidae</taxon>
        <taxon>Limosa</taxon>
    </lineage>
</organism>
<proteinExistence type="predicted"/>
<gene>
    <name evidence="1" type="ORF">llap_3588</name>
</gene>
<evidence type="ECO:0000313" key="2">
    <source>
        <dbReference type="Proteomes" id="UP000233556"/>
    </source>
</evidence>
<reference evidence="2" key="2">
    <citation type="submission" date="2017-12" db="EMBL/GenBank/DDBJ databases">
        <title>Genome sequence of the Bar-tailed Godwit (Limosa lapponica baueri).</title>
        <authorList>
            <person name="Lima N.C.B."/>
            <person name="Parody-Merino A.M."/>
            <person name="Battley P.F."/>
            <person name="Fidler A.E."/>
            <person name="Prosdocimi F."/>
        </authorList>
    </citation>
    <scope>NUCLEOTIDE SEQUENCE [LARGE SCALE GENOMIC DNA]</scope>
</reference>
<dbReference type="EMBL" id="KZ505728">
    <property type="protein sequence ID" value="PKU46091.1"/>
    <property type="molecule type" value="Genomic_DNA"/>
</dbReference>
<keyword evidence="2" id="KW-1185">Reference proteome</keyword>
<sequence>MGELDHRAPPIVSIPDLGQEYDPLVFTDKKGTFVNEIFSIIDFPLSQDTELSMISTIKTNVIFFGIYIASRDKIGGAVEYNADESVSEKGVGEEFLLQPVVKTMVMQFVPLQPMEDHSGADIHLQHMEDPTPSRWIPKGVCDPVGNSC</sequence>
<dbReference type="AlphaFoldDB" id="A0A2I0UJ60"/>
<accession>A0A2I0UJ60</accession>
<keyword evidence="1" id="KW-0675">Receptor</keyword>
<dbReference type="Proteomes" id="UP000233556">
    <property type="component" value="Unassembled WGS sequence"/>
</dbReference>
<name>A0A2I0UJ60_LIMLA</name>
<reference evidence="2" key="1">
    <citation type="submission" date="2017-11" db="EMBL/GenBank/DDBJ databases">
        <authorList>
            <person name="Lima N.C."/>
            <person name="Parody-Merino A.M."/>
            <person name="Battley P.F."/>
            <person name="Fidler A.E."/>
            <person name="Prosdocimi F."/>
        </authorList>
    </citation>
    <scope>NUCLEOTIDE SEQUENCE [LARGE SCALE GENOMIC DNA]</scope>
</reference>
<evidence type="ECO:0000313" key="1">
    <source>
        <dbReference type="EMBL" id="PKU46091.1"/>
    </source>
</evidence>